<evidence type="ECO:0000259" key="7">
    <source>
        <dbReference type="SMART" id="SM00849"/>
    </source>
</evidence>
<evidence type="ECO:0000256" key="3">
    <source>
        <dbReference type="ARBA" id="ARBA00022723"/>
    </source>
</evidence>
<gene>
    <name evidence="8" type="ORF">ENY07_10350</name>
</gene>
<dbReference type="InterPro" id="IPR036866">
    <property type="entry name" value="RibonucZ/Hydroxyglut_hydro"/>
</dbReference>
<dbReference type="InterPro" id="IPR001279">
    <property type="entry name" value="Metallo-B-lactamas"/>
</dbReference>
<evidence type="ECO:0000256" key="2">
    <source>
        <dbReference type="ARBA" id="ARBA00007749"/>
    </source>
</evidence>
<organism evidence="8">
    <name type="scientific">Acidicaldus sp</name>
    <dbReference type="NCBI Taxonomy" id="1872105"/>
    <lineage>
        <taxon>Bacteria</taxon>
        <taxon>Pseudomonadati</taxon>
        <taxon>Pseudomonadota</taxon>
        <taxon>Alphaproteobacteria</taxon>
        <taxon>Acetobacterales</taxon>
        <taxon>Acetobacteraceae</taxon>
        <taxon>Acidicaldus</taxon>
    </lineage>
</organism>
<evidence type="ECO:0000313" key="8">
    <source>
        <dbReference type="EMBL" id="HGC43603.1"/>
    </source>
</evidence>
<evidence type="ECO:0000256" key="1">
    <source>
        <dbReference type="ARBA" id="ARBA00001947"/>
    </source>
</evidence>
<accession>A0A8J4M6Z3</accession>
<dbReference type="CDD" id="cd07729">
    <property type="entry name" value="AHL_lactonase_MBL-fold"/>
    <property type="match status" value="1"/>
</dbReference>
<dbReference type="PANTHER" id="PTHR42978:SF7">
    <property type="entry name" value="METALLO-HYDROLASE RV2300C-RELATED"/>
    <property type="match status" value="1"/>
</dbReference>
<dbReference type="SUPFAM" id="SSF56281">
    <property type="entry name" value="Metallo-hydrolase/oxidoreductase"/>
    <property type="match status" value="1"/>
</dbReference>
<feature type="domain" description="Metallo-beta-lactamase" evidence="7">
    <location>
        <begin position="41"/>
        <end position="259"/>
    </location>
</feature>
<dbReference type="PANTHER" id="PTHR42978">
    <property type="entry name" value="QUORUM-QUENCHING LACTONASE YTNP-RELATED-RELATED"/>
    <property type="match status" value="1"/>
</dbReference>
<keyword evidence="3" id="KW-0479">Metal-binding</keyword>
<comment type="similarity">
    <text evidence="2">Belongs to the metallo-beta-lactamase superfamily.</text>
</comment>
<keyword evidence="4" id="KW-0378">Hydrolase</keyword>
<comment type="caution">
    <text evidence="8">The sequence shown here is derived from an EMBL/GenBank/DDBJ whole genome shotgun (WGS) entry which is preliminary data.</text>
</comment>
<proteinExistence type="inferred from homology"/>
<name>A0A8J4M6Z3_9PROT</name>
<feature type="region of interest" description="Disordered" evidence="6">
    <location>
        <begin position="255"/>
        <end position="280"/>
    </location>
</feature>
<keyword evidence="5" id="KW-0862">Zinc</keyword>
<dbReference type="Gene3D" id="3.60.15.10">
    <property type="entry name" value="Ribonuclease Z/Hydroxyacylglutathione hydrolase-like"/>
    <property type="match status" value="1"/>
</dbReference>
<reference evidence="8" key="1">
    <citation type="journal article" date="2020" name="mSystems">
        <title>Genome- and Community-Level Interaction Insights into Carbon Utilization and Element Cycling Functions of Hydrothermarchaeota in Hydrothermal Sediment.</title>
        <authorList>
            <person name="Zhou Z."/>
            <person name="Liu Y."/>
            <person name="Xu W."/>
            <person name="Pan J."/>
            <person name="Luo Z.H."/>
            <person name="Li M."/>
        </authorList>
    </citation>
    <scope>NUCLEOTIDE SEQUENCE</scope>
    <source>
        <strain evidence="8">SpSt-997</strain>
    </source>
</reference>
<protein>
    <submittedName>
        <fullName evidence="8">N-acyl homoserine lactonase family protein</fullName>
    </submittedName>
</protein>
<feature type="compositionally biased region" description="Low complexity" evidence="6">
    <location>
        <begin position="264"/>
        <end position="280"/>
    </location>
</feature>
<dbReference type="GO" id="GO:0016787">
    <property type="term" value="F:hydrolase activity"/>
    <property type="evidence" value="ECO:0007669"/>
    <property type="project" value="UniProtKB-KW"/>
</dbReference>
<evidence type="ECO:0000256" key="6">
    <source>
        <dbReference type="SAM" id="MobiDB-lite"/>
    </source>
</evidence>
<dbReference type="InterPro" id="IPR051013">
    <property type="entry name" value="MBL_superfamily_lactonases"/>
</dbReference>
<comment type="cofactor">
    <cofactor evidence="1">
        <name>Zn(2+)</name>
        <dbReference type="ChEBI" id="CHEBI:29105"/>
    </cofactor>
</comment>
<dbReference type="GO" id="GO:0046872">
    <property type="term" value="F:metal ion binding"/>
    <property type="evidence" value="ECO:0007669"/>
    <property type="project" value="UniProtKB-KW"/>
</dbReference>
<dbReference type="Pfam" id="PF00753">
    <property type="entry name" value="Lactamase_B"/>
    <property type="match status" value="1"/>
</dbReference>
<dbReference type="SMART" id="SM00849">
    <property type="entry name" value="Lactamase_B"/>
    <property type="match status" value="1"/>
</dbReference>
<sequence length="280" mass="31343">MIRIHPLQTSSVYLRPSQIIGRAPARRLRPLFDPRWSEKLPVLAWLIEHPEGLFLVDTGESPRAMEKGYFPPWHPYFRRALRFEIAPEDAIDARIRGLGFDPHDIRAVVLTHLHTDHAGGLFHLPRLRVLLTHIEWQLAQGFAGVLRGYFLGHLPENFRPAFIRFDAEPPAPFPRAMALTEDRAIIIVPTPGHSSGHVSVLVRLDGYQVLLAGDTSYTAAAADDLKIDGVTPNPHSARATLRRINALRRHTPTVYLPSHDPESPARLAQAAHAAPPRAMP</sequence>
<evidence type="ECO:0000256" key="4">
    <source>
        <dbReference type="ARBA" id="ARBA00022801"/>
    </source>
</evidence>
<evidence type="ECO:0000256" key="5">
    <source>
        <dbReference type="ARBA" id="ARBA00022833"/>
    </source>
</evidence>
<dbReference type="AlphaFoldDB" id="A0A8J4M6Z3"/>
<dbReference type="EMBL" id="DTQM01000198">
    <property type="protein sequence ID" value="HGC43603.1"/>
    <property type="molecule type" value="Genomic_DNA"/>
</dbReference>